<organism evidence="2 3">
    <name type="scientific">Halorubrum ezzemoulense</name>
    <name type="common">Halorubrum chaoviator</name>
    <dbReference type="NCBI Taxonomy" id="337243"/>
    <lineage>
        <taxon>Archaea</taxon>
        <taxon>Methanobacteriati</taxon>
        <taxon>Methanobacteriota</taxon>
        <taxon>Stenosarchaea group</taxon>
        <taxon>Halobacteria</taxon>
        <taxon>Halobacteriales</taxon>
        <taxon>Haloferacaceae</taxon>
        <taxon>Halorubrum</taxon>
    </lineage>
</organism>
<protein>
    <recommendedName>
        <fullName evidence="1">YgjP-like metallopeptidase domain-containing protein</fullName>
    </recommendedName>
</protein>
<evidence type="ECO:0000313" key="2">
    <source>
        <dbReference type="EMBL" id="SNR42515.1"/>
    </source>
</evidence>
<dbReference type="InterPro" id="IPR002725">
    <property type="entry name" value="YgjP-like_metallopeptidase"/>
</dbReference>
<dbReference type="Pfam" id="PF01863">
    <property type="entry name" value="YgjP-like"/>
    <property type="match status" value="1"/>
</dbReference>
<accession>A0A238W7E7</accession>
<dbReference type="InterPro" id="IPR053136">
    <property type="entry name" value="UTP_pyrophosphatase-like"/>
</dbReference>
<dbReference type="PANTHER" id="PTHR30399">
    <property type="entry name" value="UNCHARACTERIZED PROTEIN YGJP"/>
    <property type="match status" value="1"/>
</dbReference>
<reference evidence="2 3" key="1">
    <citation type="submission" date="2017-06" db="EMBL/GenBank/DDBJ databases">
        <authorList>
            <person name="Kim H.J."/>
            <person name="Triplett B.A."/>
        </authorList>
    </citation>
    <scope>NUCLEOTIDE SEQUENCE [LARGE SCALE GENOMIC DNA]</scope>
    <source>
        <strain evidence="2 3">DSM 19316</strain>
    </source>
</reference>
<feature type="domain" description="YgjP-like metallopeptidase" evidence="1">
    <location>
        <begin position="30"/>
        <end position="228"/>
    </location>
</feature>
<sequence>MSETATREITLQRENVAYEVRHSAEATQPRIDVDLHGVRVVLPEDSTTAPQELLKENAVWILEKKQKYDAYREQIPDREFEEGERFPYLGEQYKIVVEQRSSSQVIENEFWLARHHVEQTSLKRALETLYRRKARERFENRADHFAEEMGVEYDKIEVRNQRTKWGSCSTTGTLGLNWRLMMAPPEVVDYIVIHELAHLQEQNHTDEFWSLVAEYDSEYEKHAYWLDANSTQLVFSESDL</sequence>
<dbReference type="Gene3D" id="3.30.2010.10">
    <property type="entry name" value="Metalloproteases ('zincins'), catalytic domain"/>
    <property type="match status" value="1"/>
</dbReference>
<evidence type="ECO:0000259" key="1">
    <source>
        <dbReference type="Pfam" id="PF01863"/>
    </source>
</evidence>
<proteinExistence type="predicted"/>
<gene>
    <name evidence="2" type="ORF">SAMN06266787_1022</name>
</gene>
<dbReference type="EMBL" id="FZNK01000002">
    <property type="protein sequence ID" value="SNR42515.1"/>
    <property type="molecule type" value="Genomic_DNA"/>
</dbReference>
<evidence type="ECO:0000313" key="3">
    <source>
        <dbReference type="Proteomes" id="UP000198297"/>
    </source>
</evidence>
<dbReference type="AlphaFoldDB" id="A0A238W7E7"/>
<dbReference type="CDD" id="cd07344">
    <property type="entry name" value="M48_yhfN_like"/>
    <property type="match status" value="1"/>
</dbReference>
<dbReference type="RefSeq" id="WP_089308107.1">
    <property type="nucleotide sequence ID" value="NZ_FZNK01000002.1"/>
</dbReference>
<name>A0A238W7E7_HALEZ</name>
<dbReference type="Proteomes" id="UP000198297">
    <property type="component" value="Unassembled WGS sequence"/>
</dbReference>
<dbReference type="PANTHER" id="PTHR30399:SF1">
    <property type="entry name" value="UTP PYROPHOSPHATASE"/>
    <property type="match status" value="1"/>
</dbReference>